<dbReference type="SMART" id="SM00245">
    <property type="entry name" value="TSPc"/>
    <property type="match status" value="1"/>
</dbReference>
<gene>
    <name evidence="7" type="ORF">NATSA_08290</name>
</gene>
<keyword evidence="8" id="KW-1185">Reference proteome</keyword>
<dbReference type="CDD" id="cd06782">
    <property type="entry name" value="cpPDZ_CPP-like"/>
    <property type="match status" value="1"/>
</dbReference>
<dbReference type="PANTHER" id="PTHR32060:SF30">
    <property type="entry name" value="CARBOXY-TERMINAL PROCESSING PROTEASE CTPA"/>
    <property type="match status" value="1"/>
</dbReference>
<dbReference type="GO" id="GO:0004175">
    <property type="term" value="F:endopeptidase activity"/>
    <property type="evidence" value="ECO:0007669"/>
    <property type="project" value="TreeGrafter"/>
</dbReference>
<evidence type="ECO:0000313" key="7">
    <source>
        <dbReference type="EMBL" id="MBP3192660.1"/>
    </source>
</evidence>
<dbReference type="NCBIfam" id="TIGR00225">
    <property type="entry name" value="prc"/>
    <property type="match status" value="1"/>
</dbReference>
<dbReference type="InterPro" id="IPR036034">
    <property type="entry name" value="PDZ_sf"/>
</dbReference>
<dbReference type="Gene3D" id="3.30.750.44">
    <property type="match status" value="1"/>
</dbReference>
<organism evidence="7 8">
    <name type="scientific">Natronogracilivirga saccharolytica</name>
    <dbReference type="NCBI Taxonomy" id="2812953"/>
    <lineage>
        <taxon>Bacteria</taxon>
        <taxon>Pseudomonadati</taxon>
        <taxon>Balneolota</taxon>
        <taxon>Balneolia</taxon>
        <taxon>Balneolales</taxon>
        <taxon>Cyclonatronaceae</taxon>
        <taxon>Natronogracilivirga</taxon>
    </lineage>
</organism>
<evidence type="ECO:0000256" key="5">
    <source>
        <dbReference type="RuleBase" id="RU004404"/>
    </source>
</evidence>
<dbReference type="SUPFAM" id="SSF52096">
    <property type="entry name" value="ClpP/crotonase"/>
    <property type="match status" value="1"/>
</dbReference>
<dbReference type="FunFam" id="2.30.42.10:FF:000063">
    <property type="entry name" value="Peptidase, S41 family"/>
    <property type="match status" value="1"/>
</dbReference>
<dbReference type="EMBL" id="JAFIDN010000005">
    <property type="protein sequence ID" value="MBP3192660.1"/>
    <property type="molecule type" value="Genomic_DNA"/>
</dbReference>
<keyword evidence="2 5" id="KW-0645">Protease</keyword>
<evidence type="ECO:0000256" key="1">
    <source>
        <dbReference type="ARBA" id="ARBA00009179"/>
    </source>
</evidence>
<evidence type="ECO:0000259" key="6">
    <source>
        <dbReference type="PROSITE" id="PS50106"/>
    </source>
</evidence>
<dbReference type="Gene3D" id="3.90.226.10">
    <property type="entry name" value="2-enoyl-CoA Hydratase, Chain A, domain 1"/>
    <property type="match status" value="1"/>
</dbReference>
<dbReference type="PROSITE" id="PS50106">
    <property type="entry name" value="PDZ"/>
    <property type="match status" value="1"/>
</dbReference>
<comment type="caution">
    <text evidence="7">The sequence shown here is derived from an EMBL/GenBank/DDBJ whole genome shotgun (WGS) entry which is preliminary data.</text>
</comment>
<evidence type="ECO:0000313" key="8">
    <source>
        <dbReference type="Proteomes" id="UP000673975"/>
    </source>
</evidence>
<dbReference type="InterPro" id="IPR005151">
    <property type="entry name" value="Tail-specific_protease"/>
</dbReference>
<name>A0A8J7RKT3_9BACT</name>
<dbReference type="InterPro" id="IPR001478">
    <property type="entry name" value="PDZ"/>
</dbReference>
<dbReference type="GO" id="GO:0008236">
    <property type="term" value="F:serine-type peptidase activity"/>
    <property type="evidence" value="ECO:0007669"/>
    <property type="project" value="UniProtKB-KW"/>
</dbReference>
<dbReference type="SUPFAM" id="SSF50156">
    <property type="entry name" value="PDZ domain-like"/>
    <property type="match status" value="1"/>
</dbReference>
<feature type="domain" description="PDZ" evidence="6">
    <location>
        <begin position="149"/>
        <end position="217"/>
    </location>
</feature>
<keyword evidence="3 5" id="KW-0378">Hydrolase</keyword>
<dbReference type="GO" id="GO:0006508">
    <property type="term" value="P:proteolysis"/>
    <property type="evidence" value="ECO:0007669"/>
    <property type="project" value="UniProtKB-KW"/>
</dbReference>
<sequence length="634" mass="72196">MTFKQFVTPPLVSAIILTLLYLSGVDRVAAIDKDHETNLRKYTEVQRKIIENHVEETSIDELFKNSMKGFVRNIADTTMDISGTPLDTTFTDVEIGSIRESFSKFENAYMYLMNNSGEDEDMVALVEHSIREMFRPLDPHSVYIKPETSESIQEEFSGKFEGIGIQFQVIDDTITVISAISNGPSDQLGIQSGDRIVKIDGDSAIGFSEQDVVSSLRGPKGSKVTVGIQRPGNNQLLDFEITRDEIPLYTLDSSYMLDDETGYIRINRFAATTHEEFTEAMKDLRNQDMERLILDLRGNPGGYLEQAVRMTNDFFPRGTKLVATESRHARFTSEYRARYDGPYRDIPLIVLVNEGSASGSEIVSGAVQDHDRGLVVGRRTFGKGLVQQQYELADKSNIRITISRYLTPSGREIQKPFKDGREKYLYEIYSRDDSASGDVDQFVENVPDSLRYKTASGREVYGGGGVVPDHIVDVDRSNELFVLMRRNNVGSTFVRNYIDRQGDQFRSDWKDRFGEFRSDFKWSENQRDDFVRQLSDNGLVLADTVTTAHFDDNKLYLNDSLLEEQLEIPLGWMKADLARQVWGNEYFYPVINDEVDMTVNIALTLWPEVQKLQVMRDESESSGDMLDNIIPRRN</sequence>
<evidence type="ECO:0000256" key="2">
    <source>
        <dbReference type="ARBA" id="ARBA00022670"/>
    </source>
</evidence>
<dbReference type="InterPro" id="IPR029045">
    <property type="entry name" value="ClpP/crotonase-like_dom_sf"/>
</dbReference>
<dbReference type="Gene3D" id="2.30.42.10">
    <property type="match status" value="1"/>
</dbReference>
<proteinExistence type="inferred from homology"/>
<dbReference type="Pfam" id="PF03572">
    <property type="entry name" value="Peptidase_S41"/>
    <property type="match status" value="1"/>
</dbReference>
<accession>A0A8J7RKT3</accession>
<dbReference type="Pfam" id="PF13180">
    <property type="entry name" value="PDZ_2"/>
    <property type="match status" value="1"/>
</dbReference>
<evidence type="ECO:0000256" key="3">
    <source>
        <dbReference type="ARBA" id="ARBA00022801"/>
    </source>
</evidence>
<keyword evidence="4 5" id="KW-0720">Serine protease</keyword>
<comment type="similarity">
    <text evidence="1 5">Belongs to the peptidase S41A family.</text>
</comment>
<dbReference type="GO" id="GO:0007165">
    <property type="term" value="P:signal transduction"/>
    <property type="evidence" value="ECO:0007669"/>
    <property type="project" value="TreeGrafter"/>
</dbReference>
<dbReference type="SMART" id="SM00228">
    <property type="entry name" value="PDZ"/>
    <property type="match status" value="1"/>
</dbReference>
<dbReference type="AlphaFoldDB" id="A0A8J7RKT3"/>
<protein>
    <submittedName>
        <fullName evidence="7">PDZ domain-containing protein</fullName>
    </submittedName>
</protein>
<dbReference type="Proteomes" id="UP000673975">
    <property type="component" value="Unassembled WGS sequence"/>
</dbReference>
<evidence type="ECO:0000256" key="4">
    <source>
        <dbReference type="ARBA" id="ARBA00022825"/>
    </source>
</evidence>
<reference evidence="7" key="1">
    <citation type="submission" date="2021-02" db="EMBL/GenBank/DDBJ databases">
        <title>Natronogracilivirga saccharolytica gen. nov. sp. nov. a new anaerobic, haloalkiliphilic carbohydrate-fermenting bacterium from soda lake and proposing of Cyclonatronumiaceae fam. nov. in the phylum Balneolaeota.</title>
        <authorList>
            <person name="Zhilina T.N."/>
            <person name="Sorokin D.Y."/>
            <person name="Zavarzina D.G."/>
            <person name="Toshchakov S.V."/>
            <person name="Kublanov I.V."/>
        </authorList>
    </citation>
    <scope>NUCLEOTIDE SEQUENCE</scope>
    <source>
        <strain evidence="7">Z-1702</strain>
    </source>
</reference>
<dbReference type="InterPro" id="IPR004447">
    <property type="entry name" value="Peptidase_S41A"/>
</dbReference>
<dbReference type="GO" id="GO:0030288">
    <property type="term" value="C:outer membrane-bounded periplasmic space"/>
    <property type="evidence" value="ECO:0007669"/>
    <property type="project" value="TreeGrafter"/>
</dbReference>
<dbReference type="CDD" id="cd07560">
    <property type="entry name" value="Peptidase_S41_CPP"/>
    <property type="match status" value="1"/>
</dbReference>
<dbReference type="PANTHER" id="PTHR32060">
    <property type="entry name" value="TAIL-SPECIFIC PROTEASE"/>
    <property type="match status" value="1"/>
</dbReference>